<dbReference type="PANTHER" id="PTHR43673">
    <property type="entry name" value="NAD(P)H NITROREDUCTASE YDGI-RELATED"/>
    <property type="match status" value="1"/>
</dbReference>
<dbReference type="AlphaFoldDB" id="A0A0S6VXX7"/>
<dbReference type="PANTHER" id="PTHR43673:SF10">
    <property type="entry name" value="NADH DEHYDROGENASE_NAD(P)H NITROREDUCTASE XCC3605-RELATED"/>
    <property type="match status" value="1"/>
</dbReference>
<keyword evidence="5" id="KW-1185">Reference proteome</keyword>
<dbReference type="STRING" id="1499966.U14_00933"/>
<dbReference type="CDD" id="cd02138">
    <property type="entry name" value="TdsD-like"/>
    <property type="match status" value="1"/>
</dbReference>
<dbReference type="Pfam" id="PF00881">
    <property type="entry name" value="Nitroreductase"/>
    <property type="match status" value="1"/>
</dbReference>
<keyword evidence="2" id="KW-0560">Oxidoreductase</keyword>
<evidence type="ECO:0000256" key="2">
    <source>
        <dbReference type="ARBA" id="ARBA00023002"/>
    </source>
</evidence>
<dbReference type="SUPFAM" id="SSF55469">
    <property type="entry name" value="FMN-dependent nitroreductase-like"/>
    <property type="match status" value="1"/>
</dbReference>
<name>A0A0S6VXX7_9BACT</name>
<organism evidence="4">
    <name type="scientific">Candidatus Moduliflexus flocculans</name>
    <dbReference type="NCBI Taxonomy" id="1499966"/>
    <lineage>
        <taxon>Bacteria</taxon>
        <taxon>Candidatus Moduliflexota</taxon>
        <taxon>Candidatus Moduliflexia</taxon>
        <taxon>Candidatus Moduliflexales</taxon>
        <taxon>Candidatus Moduliflexaceae</taxon>
    </lineage>
</organism>
<accession>A0A0S6VXX7</accession>
<evidence type="ECO:0000313" key="5">
    <source>
        <dbReference type="Proteomes" id="UP000030700"/>
    </source>
</evidence>
<dbReference type="InterPro" id="IPR000415">
    <property type="entry name" value="Nitroreductase-like"/>
</dbReference>
<dbReference type="Proteomes" id="UP000030700">
    <property type="component" value="Unassembled WGS sequence"/>
</dbReference>
<evidence type="ECO:0000259" key="3">
    <source>
        <dbReference type="Pfam" id="PF00881"/>
    </source>
</evidence>
<protein>
    <submittedName>
        <fullName evidence="4">Nitroreductase</fullName>
    </submittedName>
</protein>
<comment type="similarity">
    <text evidence="1">Belongs to the nitroreductase family.</text>
</comment>
<reference evidence="4" key="1">
    <citation type="journal article" date="2015" name="PeerJ">
        <title>First genomic representation of candidate bacterial phylum KSB3 points to enhanced environmental sensing as a trigger of wastewater bulking.</title>
        <authorList>
            <person name="Sekiguchi Y."/>
            <person name="Ohashi A."/>
            <person name="Parks D.H."/>
            <person name="Yamauchi T."/>
            <person name="Tyson G.W."/>
            <person name="Hugenholtz P."/>
        </authorList>
    </citation>
    <scope>NUCLEOTIDE SEQUENCE [LARGE SCALE GENOMIC DNA]</scope>
</reference>
<dbReference type="Gene3D" id="3.40.109.10">
    <property type="entry name" value="NADH Oxidase"/>
    <property type="match status" value="1"/>
</dbReference>
<dbReference type="GO" id="GO:0016491">
    <property type="term" value="F:oxidoreductase activity"/>
    <property type="evidence" value="ECO:0007669"/>
    <property type="project" value="UniProtKB-KW"/>
</dbReference>
<dbReference type="EMBL" id="DF820455">
    <property type="protein sequence ID" value="GAK49710.1"/>
    <property type="molecule type" value="Genomic_DNA"/>
</dbReference>
<proteinExistence type="inferred from homology"/>
<gene>
    <name evidence="4" type="ORF">U14_00933</name>
</gene>
<feature type="domain" description="Nitroreductase" evidence="3">
    <location>
        <begin position="16"/>
        <end position="160"/>
    </location>
</feature>
<dbReference type="HOGENOM" id="CLU_070764_6_0_0"/>
<evidence type="ECO:0000256" key="1">
    <source>
        <dbReference type="ARBA" id="ARBA00007118"/>
    </source>
</evidence>
<sequence>MMKPMPEMNHATHELIRKRWSPRAFSSQPVEKETILTLFEAARWAASCMNEQPWRFLYATKNESEQYQRLFHCLSQSNQVWCITAPVLVMTFVRVNFERNNQPNRWAFHDLGLAVGNLTTQASALNLYVHNMAGFSLEKARASFNIPSDFEPVTMIALGYLGDPEQLPEELKTREIAQQQRKPLDELFINYS</sequence>
<dbReference type="InterPro" id="IPR029479">
    <property type="entry name" value="Nitroreductase"/>
</dbReference>
<evidence type="ECO:0000313" key="4">
    <source>
        <dbReference type="EMBL" id="GAK49710.1"/>
    </source>
</evidence>